<dbReference type="PANTHER" id="PTHR45686:SF4">
    <property type="entry name" value="ADP-RIBOSYLATION FACTOR GTPASE ACTIVATING PROTEIN 3, ISOFORM H"/>
    <property type="match status" value="1"/>
</dbReference>
<dbReference type="EMBL" id="HBGZ01001437">
    <property type="protein sequence ID" value="CAD9572520.1"/>
    <property type="molecule type" value="Transcribed_RNA"/>
</dbReference>
<protein>
    <recommendedName>
        <fullName evidence="7">Arf-GAP domain-containing protein</fullName>
    </recommendedName>
</protein>
<keyword evidence="3 5" id="KW-0863">Zinc-finger</keyword>
<dbReference type="GO" id="GO:0000139">
    <property type="term" value="C:Golgi membrane"/>
    <property type="evidence" value="ECO:0007669"/>
    <property type="project" value="GOC"/>
</dbReference>
<dbReference type="PROSITE" id="PS50115">
    <property type="entry name" value="ARFGAP"/>
    <property type="match status" value="1"/>
</dbReference>
<dbReference type="InterPro" id="IPR038508">
    <property type="entry name" value="ArfGAP_dom_sf"/>
</dbReference>
<feature type="compositionally biased region" description="Basic and acidic residues" evidence="6">
    <location>
        <begin position="303"/>
        <end position="319"/>
    </location>
</feature>
<accession>A0A7S2KC58</accession>
<name>A0A7S2KC58_9STRA</name>
<feature type="region of interest" description="Disordered" evidence="6">
    <location>
        <begin position="178"/>
        <end position="379"/>
    </location>
</feature>
<evidence type="ECO:0000256" key="3">
    <source>
        <dbReference type="ARBA" id="ARBA00022771"/>
    </source>
</evidence>
<keyword evidence="2" id="KW-0479">Metal-binding</keyword>
<keyword evidence="4" id="KW-0862">Zinc</keyword>
<feature type="compositionally biased region" description="Low complexity" evidence="6">
    <location>
        <begin position="339"/>
        <end position="369"/>
    </location>
</feature>
<evidence type="ECO:0000256" key="4">
    <source>
        <dbReference type="ARBA" id="ARBA00022833"/>
    </source>
</evidence>
<evidence type="ECO:0000256" key="5">
    <source>
        <dbReference type="PROSITE-ProRule" id="PRU00288"/>
    </source>
</evidence>
<evidence type="ECO:0000256" key="6">
    <source>
        <dbReference type="SAM" id="MobiDB-lite"/>
    </source>
</evidence>
<organism evidence="8">
    <name type="scientific">Skeletonema marinoi</name>
    <dbReference type="NCBI Taxonomy" id="267567"/>
    <lineage>
        <taxon>Eukaryota</taxon>
        <taxon>Sar</taxon>
        <taxon>Stramenopiles</taxon>
        <taxon>Ochrophyta</taxon>
        <taxon>Bacillariophyta</taxon>
        <taxon>Coscinodiscophyceae</taxon>
        <taxon>Thalassiosirophycidae</taxon>
        <taxon>Thalassiosirales</taxon>
        <taxon>Skeletonemataceae</taxon>
        <taxon>Skeletonema</taxon>
        <taxon>Skeletonema marinoi-dohrnii complex</taxon>
    </lineage>
</organism>
<proteinExistence type="predicted"/>
<dbReference type="GO" id="GO:0005096">
    <property type="term" value="F:GTPase activator activity"/>
    <property type="evidence" value="ECO:0007669"/>
    <property type="project" value="UniProtKB-KW"/>
</dbReference>
<dbReference type="InterPro" id="IPR037278">
    <property type="entry name" value="ARFGAP/RecO"/>
</dbReference>
<dbReference type="PANTHER" id="PTHR45686">
    <property type="entry name" value="ADP-RIBOSYLATION FACTOR GTPASE ACTIVATING PROTEIN 3, ISOFORM H-RELATED"/>
    <property type="match status" value="1"/>
</dbReference>
<feature type="compositionally biased region" description="Low complexity" evidence="6">
    <location>
        <begin position="185"/>
        <end position="198"/>
    </location>
</feature>
<reference evidence="8" key="1">
    <citation type="submission" date="2021-01" db="EMBL/GenBank/DDBJ databases">
        <authorList>
            <person name="Corre E."/>
            <person name="Pelletier E."/>
            <person name="Niang G."/>
            <person name="Scheremetjew M."/>
            <person name="Finn R."/>
            <person name="Kale V."/>
            <person name="Holt S."/>
            <person name="Cochrane G."/>
            <person name="Meng A."/>
            <person name="Brown T."/>
            <person name="Cohen L."/>
        </authorList>
    </citation>
    <scope>NUCLEOTIDE SEQUENCE</scope>
    <source>
        <strain evidence="8">SM1012Den-03</strain>
    </source>
</reference>
<feature type="compositionally biased region" description="Polar residues" evidence="6">
    <location>
        <begin position="254"/>
        <end position="290"/>
    </location>
</feature>
<evidence type="ECO:0000313" key="8">
    <source>
        <dbReference type="EMBL" id="CAD9572520.1"/>
    </source>
</evidence>
<dbReference type="SUPFAM" id="SSF57863">
    <property type="entry name" value="ArfGap/RecO-like zinc finger"/>
    <property type="match status" value="1"/>
</dbReference>
<dbReference type="Gene3D" id="1.10.220.150">
    <property type="entry name" value="Arf GTPase activating protein"/>
    <property type="match status" value="1"/>
</dbReference>
<feature type="compositionally biased region" description="Low complexity" evidence="6">
    <location>
        <begin position="219"/>
        <end position="232"/>
    </location>
</feature>
<dbReference type="GO" id="GO:0008270">
    <property type="term" value="F:zinc ion binding"/>
    <property type="evidence" value="ECO:0007669"/>
    <property type="project" value="UniProtKB-KW"/>
</dbReference>
<dbReference type="SMART" id="SM00105">
    <property type="entry name" value="ArfGap"/>
    <property type="match status" value="1"/>
</dbReference>
<evidence type="ECO:0000256" key="2">
    <source>
        <dbReference type="ARBA" id="ARBA00022723"/>
    </source>
</evidence>
<sequence length="401" mass="42020">MSGNIQADGNITAAGKGQVCIPTASKNTQFRKLKNSGSNTICFDCPNTRPTWASTTYGVFLCLDCSAAHRSMGVHLTFVRSVDLDEWTQRQIDAMRIGGNDNAKKFFRKHGCTDFHTKTEKKYTSKAAVAYRAELSKLVEAEAAKRGEGSSSAAASAAGGNLFDNADATMKKSLEDEARARVDAARSNGGATGSSSAGVLQPSAKLASQMTGAKGKLVTPTGTPAATPPASGGVKGGLLKPPSNGPKLVLRKPGTSTASSRLFKKTSTASTASRLRVNKITTPASTSSISDDAFEDVETTQKNIEDSKKKEEEDKKRQQEEDEALAKQLQNELNGLGGATSTQAAAMSSSSSLANETAVPPTPTSTPASGVIVHPPKPKMSAMEENMAKLSAMNDDFFSGL</sequence>
<evidence type="ECO:0000256" key="1">
    <source>
        <dbReference type="ARBA" id="ARBA00022468"/>
    </source>
</evidence>
<dbReference type="Pfam" id="PF01412">
    <property type="entry name" value="ArfGap"/>
    <property type="match status" value="1"/>
</dbReference>
<dbReference type="AlphaFoldDB" id="A0A7S2KC58"/>
<dbReference type="InterPro" id="IPR001164">
    <property type="entry name" value="ArfGAP_dom"/>
</dbReference>
<evidence type="ECO:0000259" key="7">
    <source>
        <dbReference type="PROSITE" id="PS50115"/>
    </source>
</evidence>
<feature type="domain" description="Arf-GAP" evidence="7">
    <location>
        <begin position="27"/>
        <end position="146"/>
    </location>
</feature>
<dbReference type="PRINTS" id="PR00405">
    <property type="entry name" value="REVINTRACTNG"/>
</dbReference>
<dbReference type="GO" id="GO:0048205">
    <property type="term" value="P:COPI coating of Golgi vesicle"/>
    <property type="evidence" value="ECO:0007669"/>
    <property type="project" value="TreeGrafter"/>
</dbReference>
<gene>
    <name evidence="8" type="ORF">SMAR0320_LOCUS1038</name>
</gene>
<dbReference type="CDD" id="cd08831">
    <property type="entry name" value="ArfGap_ArfGap2_3_like"/>
    <property type="match status" value="1"/>
</dbReference>
<keyword evidence="1" id="KW-0343">GTPase activation</keyword>